<dbReference type="AlphaFoldDB" id="C2FTI2"/>
<dbReference type="EMBL" id="ACHB01000013">
    <property type="protein sequence ID" value="EEI93785.1"/>
    <property type="molecule type" value="Genomic_DNA"/>
</dbReference>
<gene>
    <name evidence="2" type="ORF">HMPREF0765_0638</name>
</gene>
<evidence type="ECO:0000313" key="2">
    <source>
        <dbReference type="EMBL" id="EEI93785.1"/>
    </source>
</evidence>
<evidence type="ECO:0000313" key="3">
    <source>
        <dbReference type="Proteomes" id="UP000006241"/>
    </source>
</evidence>
<dbReference type="Proteomes" id="UP000006241">
    <property type="component" value="Unassembled WGS sequence"/>
</dbReference>
<keyword evidence="1" id="KW-0472">Membrane</keyword>
<feature type="transmembrane region" description="Helical" evidence="1">
    <location>
        <begin position="82"/>
        <end position="101"/>
    </location>
</feature>
<comment type="caution">
    <text evidence="2">The sequence shown here is derived from an EMBL/GenBank/DDBJ whole genome shotgun (WGS) entry which is preliminary data.</text>
</comment>
<dbReference type="RefSeq" id="WP_003012142.1">
    <property type="nucleotide sequence ID" value="NZ_GG668636.1"/>
</dbReference>
<protein>
    <submittedName>
        <fullName evidence="2">TonB family domain protein</fullName>
    </submittedName>
</protein>
<proteinExistence type="predicted"/>
<reference evidence="2 3" key="1">
    <citation type="submission" date="2009-01" db="EMBL/GenBank/DDBJ databases">
        <authorList>
            <person name="Qin X."/>
            <person name="Bachman B."/>
            <person name="Battles P."/>
            <person name="Bell A."/>
            <person name="Bess C."/>
            <person name="Bickham C."/>
            <person name="Chaboub L."/>
            <person name="Chen D."/>
            <person name="Coyle M."/>
            <person name="Deiros D.R."/>
            <person name="Dinh H."/>
            <person name="Forbes L."/>
            <person name="Fowler G."/>
            <person name="Francisco L."/>
            <person name="Fu Q."/>
            <person name="Gubbala S."/>
            <person name="Hale W."/>
            <person name="Han Y."/>
            <person name="Hemphill L."/>
            <person name="Highlander S.K."/>
            <person name="Hirani K."/>
            <person name="Hogues M."/>
            <person name="Jackson L."/>
            <person name="Jakkamsetti A."/>
            <person name="Javaid M."/>
            <person name="Jiang H."/>
            <person name="Korchina V."/>
            <person name="Kovar C."/>
            <person name="Lara F."/>
            <person name="Lee S."/>
            <person name="Mata R."/>
            <person name="Mathew T."/>
            <person name="Moen C."/>
            <person name="Morales K."/>
            <person name="Munidasa M."/>
            <person name="Nazareth L."/>
            <person name="Ngo R."/>
            <person name="Nguyen L."/>
            <person name="Okwuonu G."/>
            <person name="Ongeri F."/>
            <person name="Patil S."/>
            <person name="Petrosino J."/>
            <person name="Pham C."/>
            <person name="Pham P."/>
            <person name="Pu L.-L."/>
            <person name="Puazo M."/>
            <person name="Raj R."/>
            <person name="Reid J."/>
            <person name="Rouhana J."/>
            <person name="Saada N."/>
            <person name="Shang Y."/>
            <person name="Simmons D."/>
            <person name="Thornton R."/>
            <person name="Warren J."/>
            <person name="Weissenberger G."/>
            <person name="Zhang J."/>
            <person name="Zhang L."/>
            <person name="Zhou C."/>
            <person name="Zhu D."/>
            <person name="Muzny D."/>
            <person name="Worley K."/>
            <person name="Gibbs R."/>
        </authorList>
    </citation>
    <scope>NUCLEOTIDE SEQUENCE [LARGE SCALE GENOMIC DNA]</scope>
    <source>
        <strain evidence="2 3">ATCC 33300</strain>
    </source>
</reference>
<keyword evidence="1" id="KW-1133">Transmembrane helix</keyword>
<keyword evidence="1" id="KW-0812">Transmembrane</keyword>
<dbReference type="HOGENOM" id="CLU_049705_0_0_10"/>
<name>C2FTI2_SPHSI</name>
<organism evidence="2 3">
    <name type="scientific">Sphingobacterium spiritivorum ATCC 33300</name>
    <dbReference type="NCBI Taxonomy" id="525372"/>
    <lineage>
        <taxon>Bacteria</taxon>
        <taxon>Pseudomonadati</taxon>
        <taxon>Bacteroidota</taxon>
        <taxon>Sphingobacteriia</taxon>
        <taxon>Sphingobacteriales</taxon>
        <taxon>Sphingobacteriaceae</taxon>
        <taxon>Sphingobacterium</taxon>
    </lineage>
</organism>
<sequence>MENNYQLSRIHNYINGLMSKDEMFQLEREALEDPFLQDAIDGYRMQNKVDIGKLSLLQQRLNKRVTEQHQEKGVRFFGWQRLSIASAAAVLFVVSLVFLWMKNYMVQKQSRTVDVELSAGEYSIQVEPIMNGGEAVPAGGWKKLDNYIHKNNPGLEVGGSVTVSFEIDEKGKPYNIRIEQADNDQIANNSKTLLEKGPKWEGKSATLRIVYPSR</sequence>
<accession>C2FTI2</accession>
<evidence type="ECO:0000256" key="1">
    <source>
        <dbReference type="SAM" id="Phobius"/>
    </source>
</evidence>